<evidence type="ECO:0000259" key="3">
    <source>
        <dbReference type="Pfam" id="PF07693"/>
    </source>
</evidence>
<dbReference type="PROSITE" id="PS00018">
    <property type="entry name" value="EF_HAND_1"/>
    <property type="match status" value="1"/>
</dbReference>
<feature type="domain" description="KAP NTPase" evidence="3">
    <location>
        <begin position="389"/>
        <end position="757"/>
    </location>
</feature>
<dbReference type="InterPro" id="IPR018247">
    <property type="entry name" value="EF_Hand_1_Ca_BS"/>
</dbReference>
<dbReference type="Pfam" id="PF07693">
    <property type="entry name" value="KAP_NTPase"/>
    <property type="match status" value="1"/>
</dbReference>
<dbReference type="PANTHER" id="PTHR22674">
    <property type="entry name" value="NTPASE, KAP FAMILY P-LOOP DOMAIN-CONTAINING 1"/>
    <property type="match status" value="1"/>
</dbReference>
<keyword evidence="2" id="KW-0812">Transmembrane</keyword>
<evidence type="ECO:0000256" key="2">
    <source>
        <dbReference type="SAM" id="Phobius"/>
    </source>
</evidence>
<keyword evidence="2" id="KW-1133">Transmembrane helix</keyword>
<feature type="transmembrane region" description="Helical" evidence="2">
    <location>
        <begin position="550"/>
        <end position="574"/>
    </location>
</feature>
<dbReference type="InterPro" id="IPR052754">
    <property type="entry name" value="NTPase_KAP_P-loop"/>
</dbReference>
<name>A0A7W7DFQ4_9ACTN</name>
<dbReference type="InterPro" id="IPR027417">
    <property type="entry name" value="P-loop_NTPase"/>
</dbReference>
<dbReference type="InterPro" id="IPR011646">
    <property type="entry name" value="KAP_P-loop"/>
</dbReference>
<gene>
    <name evidence="4" type="ORF">BJ982_006430</name>
</gene>
<feature type="region of interest" description="Disordered" evidence="1">
    <location>
        <begin position="866"/>
        <end position="905"/>
    </location>
</feature>
<comment type="caution">
    <text evidence="4">The sequence shown here is derived from an EMBL/GenBank/DDBJ whole genome shotgun (WGS) entry which is preliminary data.</text>
</comment>
<feature type="transmembrane region" description="Helical" evidence="2">
    <location>
        <begin position="586"/>
        <end position="608"/>
    </location>
</feature>
<dbReference type="AlphaFoldDB" id="A0A7W7DFQ4"/>
<dbReference type="EMBL" id="JACHND010000001">
    <property type="protein sequence ID" value="MBB4704886.1"/>
    <property type="molecule type" value="Genomic_DNA"/>
</dbReference>
<evidence type="ECO:0000256" key="1">
    <source>
        <dbReference type="SAM" id="MobiDB-lite"/>
    </source>
</evidence>
<protein>
    <recommendedName>
        <fullName evidence="3">KAP NTPase domain-containing protein</fullName>
    </recommendedName>
</protein>
<dbReference type="RefSeq" id="WP_184886218.1">
    <property type="nucleotide sequence ID" value="NZ_BOOV01000006.1"/>
</dbReference>
<reference evidence="4 5" key="1">
    <citation type="submission" date="2020-08" db="EMBL/GenBank/DDBJ databases">
        <title>Sequencing the genomes of 1000 actinobacteria strains.</title>
        <authorList>
            <person name="Klenk H.-P."/>
        </authorList>
    </citation>
    <scope>NUCLEOTIDE SEQUENCE [LARGE SCALE GENOMIC DNA]</scope>
    <source>
        <strain evidence="4 5">DSM 45784</strain>
    </source>
</reference>
<accession>A0A7W7DFQ4</accession>
<sequence>MTSMIVSTPSAPTIRARKALVFLDREEPGAARRLAHALATEGYAVETAEGDAADHRRVGAFLDAVEPGDLLLVRWSTEAGWGRREFGVLMEEFARRVERSDGAALLLVVDFGWLVAAGPGLPHEDTGRLPVRGEPVAAAAALTTSATMAPGGRPARPVPLTAILADGVLSGEADLDHDGTISVGDLFRYAQERCATLGGDRRPFLLTYGEGERVGVASPRRTARDLGAAFGPALARLAALGDTVPPASAAELVNRVYDVHLGADARRLLRRSTLLPDDEPFTHEIAALLLDEHPPPTAPGAGAAGPFSAGGAAGEAVEELRGWGLLGAEGALAGPVVRDAAAGRLEPGEPAHVSAILRRWRAARRPVRPRTRLTGDRWTLRDRLGHRVHAEAVAAFVRHPDTRPPLTIGIKGPWGAGKTSLMRMIQDVLDPGAAEGRPTEIHLGPGGRGKVTNAEVLALARRPEPDAAVRAVPGELPLRPADWRPTVWFNPWMYQNGEQVWAGLAHEIISQVTCRLPRGERERFWLALNLSRVDREAVRRRAYGLVATRLLPLVLALVATLVLTGASLAAGALLPSAAALLRGTAAAAGAGGPLIVLAAAAVRLAGFFRESADTAFRGLVRQPDLPAGDLTPDPGYRARTGFLHLVQTDMRRVLGMVATEERPLVVFVDDLDRCSPGTVAQVIEAINLFLAGEFPNCVFVLAMEPEVVAAHVEAAYRDLAGGLPPAAPGGAERSGLGWRFLEKIVQLPLSVPLLDDDDRVPAYLRSLLDVPAVPPRARPGDGPAAPDERPDPELVDRMEAAIRALHPTAEDLDAVARRVQDTVGGPGRPVSPPRTGLFSRRARIVFAPWPTSSRRVASTGDVVGAQDRLGGRLQPSRTGSRRRVASADEVVAREGPPSRAGSRRVATASPAFPAASGDAIGGLGPAARLAADRVYDDIYSDENACAAIERVLPALTLTNPRELKRYVNVFRFYSFVTYRRALAGGPRATDDEVAKLAVLAVRWPHLLTLLASELPPRPSPEPRRARGRGRTVLERLERAASGRGHREWARALGEAGLTGEAGAGTARWDALRALLSAPPSVSGLARDVL</sequence>
<keyword evidence="2" id="KW-0472">Membrane</keyword>
<proteinExistence type="predicted"/>
<keyword evidence="5" id="KW-1185">Reference proteome</keyword>
<organism evidence="4 5">
    <name type="scientific">Sphaerisporangium siamense</name>
    <dbReference type="NCBI Taxonomy" id="795645"/>
    <lineage>
        <taxon>Bacteria</taxon>
        <taxon>Bacillati</taxon>
        <taxon>Actinomycetota</taxon>
        <taxon>Actinomycetes</taxon>
        <taxon>Streptosporangiales</taxon>
        <taxon>Streptosporangiaceae</taxon>
        <taxon>Sphaerisporangium</taxon>
    </lineage>
</organism>
<dbReference type="Proteomes" id="UP000542210">
    <property type="component" value="Unassembled WGS sequence"/>
</dbReference>
<evidence type="ECO:0000313" key="4">
    <source>
        <dbReference type="EMBL" id="MBB4704886.1"/>
    </source>
</evidence>
<dbReference type="PANTHER" id="PTHR22674:SF6">
    <property type="entry name" value="NTPASE KAP FAMILY P-LOOP DOMAIN-CONTAINING PROTEIN 1"/>
    <property type="match status" value="1"/>
</dbReference>
<dbReference type="SUPFAM" id="SSF52540">
    <property type="entry name" value="P-loop containing nucleoside triphosphate hydrolases"/>
    <property type="match status" value="2"/>
</dbReference>
<evidence type="ECO:0000313" key="5">
    <source>
        <dbReference type="Proteomes" id="UP000542210"/>
    </source>
</evidence>